<dbReference type="Proteomes" id="UP000886520">
    <property type="component" value="Chromosome 17"/>
</dbReference>
<evidence type="ECO:0008006" key="3">
    <source>
        <dbReference type="Google" id="ProtNLM"/>
    </source>
</evidence>
<evidence type="ECO:0000313" key="2">
    <source>
        <dbReference type="Proteomes" id="UP000886520"/>
    </source>
</evidence>
<dbReference type="InterPro" id="IPR010719">
    <property type="entry name" value="MnmM_MeTrfase"/>
</dbReference>
<sequence length="212" mass="23033">LQAHDVAMRDFSLDGVRVTDLVHKIWKQVVTAGDTVIDATCGNGHDTAFLAKLVSGEGNQGSVYGFDLQTIAIENTSSFLDKELNANQRERVCLHQMCHSRLGEVIKQKNSVSVVAFNLGYLPGGAKGMITKARTTVEALGCATTLLQLGGVITVVSYVGHAGGREEYEAVRDFSAGLPSDSWISSQQEWLNRPLCPRLFVLVKKDSRTPNI</sequence>
<dbReference type="Pfam" id="PF06962">
    <property type="entry name" value="rRNA_methylase"/>
    <property type="match status" value="1"/>
</dbReference>
<dbReference type="PANTHER" id="PTHR35276">
    <property type="entry name" value="S-ADENOSYL-L-METHIONINE-DEPENDENT METHYLTRANSFERASES SUPERFAMILY PROTEIN"/>
    <property type="match status" value="1"/>
</dbReference>
<name>A0A9D4UHK7_ADICA</name>
<dbReference type="PANTHER" id="PTHR35276:SF1">
    <property type="entry name" value="TRNA (MNM(5)S(2)U34)-METHYLTRANSFERASE, CHLOROPLASTIC"/>
    <property type="match status" value="1"/>
</dbReference>
<accession>A0A9D4UHK7</accession>
<dbReference type="Gene3D" id="3.40.50.150">
    <property type="entry name" value="Vaccinia Virus protein VP39"/>
    <property type="match status" value="1"/>
</dbReference>
<reference evidence="1" key="1">
    <citation type="submission" date="2021-01" db="EMBL/GenBank/DDBJ databases">
        <title>Adiantum capillus-veneris genome.</title>
        <authorList>
            <person name="Fang Y."/>
            <person name="Liao Q."/>
        </authorList>
    </citation>
    <scope>NUCLEOTIDE SEQUENCE</scope>
    <source>
        <strain evidence="1">H3</strain>
        <tissue evidence="1">Leaf</tissue>
    </source>
</reference>
<dbReference type="AlphaFoldDB" id="A0A9D4UHK7"/>
<feature type="non-terminal residue" evidence="1">
    <location>
        <position position="1"/>
    </location>
</feature>
<keyword evidence="2" id="KW-1185">Reference proteome</keyword>
<organism evidence="1 2">
    <name type="scientific">Adiantum capillus-veneris</name>
    <name type="common">Maidenhair fern</name>
    <dbReference type="NCBI Taxonomy" id="13818"/>
    <lineage>
        <taxon>Eukaryota</taxon>
        <taxon>Viridiplantae</taxon>
        <taxon>Streptophyta</taxon>
        <taxon>Embryophyta</taxon>
        <taxon>Tracheophyta</taxon>
        <taxon>Polypodiopsida</taxon>
        <taxon>Polypodiidae</taxon>
        <taxon>Polypodiales</taxon>
        <taxon>Pteridineae</taxon>
        <taxon>Pteridaceae</taxon>
        <taxon>Vittarioideae</taxon>
        <taxon>Adiantum</taxon>
    </lineage>
</organism>
<gene>
    <name evidence="1" type="ORF">GOP47_0018102</name>
</gene>
<comment type="caution">
    <text evidence="1">The sequence shown here is derived from an EMBL/GenBank/DDBJ whole genome shotgun (WGS) entry which is preliminary data.</text>
</comment>
<dbReference type="SUPFAM" id="SSF53335">
    <property type="entry name" value="S-adenosyl-L-methionine-dependent methyltransferases"/>
    <property type="match status" value="1"/>
</dbReference>
<dbReference type="EMBL" id="JABFUD020000017">
    <property type="protein sequence ID" value="KAI5067574.1"/>
    <property type="molecule type" value="Genomic_DNA"/>
</dbReference>
<proteinExistence type="predicted"/>
<protein>
    <recommendedName>
        <fullName evidence="3">rRNA methylase</fullName>
    </recommendedName>
</protein>
<dbReference type="InterPro" id="IPR029063">
    <property type="entry name" value="SAM-dependent_MTases_sf"/>
</dbReference>
<evidence type="ECO:0000313" key="1">
    <source>
        <dbReference type="EMBL" id="KAI5067574.1"/>
    </source>
</evidence>
<dbReference type="OrthoDB" id="2984at2759"/>